<protein>
    <recommendedName>
        <fullName evidence="5">N-acetylneuraminate epimerase</fullName>
    </recommendedName>
</protein>
<name>A0ABT0GGD7_9GAMM</name>
<evidence type="ECO:0000256" key="1">
    <source>
        <dbReference type="ARBA" id="ARBA00022441"/>
    </source>
</evidence>
<gene>
    <name evidence="3" type="ORF">M0G41_07980</name>
</gene>
<evidence type="ECO:0000313" key="3">
    <source>
        <dbReference type="EMBL" id="MCK7593604.1"/>
    </source>
</evidence>
<evidence type="ECO:0000313" key="4">
    <source>
        <dbReference type="Proteomes" id="UP001431449"/>
    </source>
</evidence>
<dbReference type="InterPro" id="IPR015915">
    <property type="entry name" value="Kelch-typ_b-propeller"/>
</dbReference>
<dbReference type="SUPFAM" id="SSF50965">
    <property type="entry name" value="Galactose oxidase, central domain"/>
    <property type="match status" value="1"/>
</dbReference>
<dbReference type="Proteomes" id="UP001431449">
    <property type="component" value="Unassembled WGS sequence"/>
</dbReference>
<dbReference type="PANTHER" id="PTHR45632">
    <property type="entry name" value="LD33804P"/>
    <property type="match status" value="1"/>
</dbReference>
<evidence type="ECO:0008006" key="5">
    <source>
        <dbReference type="Google" id="ProtNLM"/>
    </source>
</evidence>
<dbReference type="SMART" id="SM00612">
    <property type="entry name" value="Kelch"/>
    <property type="match status" value="3"/>
</dbReference>
<reference evidence="3" key="1">
    <citation type="submission" date="2022-04" db="EMBL/GenBank/DDBJ databases">
        <title>Lysobacter sp. CAU 1642 isolated from sea sand.</title>
        <authorList>
            <person name="Kim W."/>
        </authorList>
    </citation>
    <scope>NUCLEOTIDE SEQUENCE</scope>
    <source>
        <strain evidence="3">CAU 1642</strain>
    </source>
</reference>
<dbReference type="PROSITE" id="PS51257">
    <property type="entry name" value="PROKAR_LIPOPROTEIN"/>
    <property type="match status" value="1"/>
</dbReference>
<dbReference type="InterPro" id="IPR011043">
    <property type="entry name" value="Gal_Oxase/kelch_b-propeller"/>
</dbReference>
<dbReference type="EMBL" id="JALNMH010000006">
    <property type="protein sequence ID" value="MCK7593604.1"/>
    <property type="molecule type" value="Genomic_DNA"/>
</dbReference>
<evidence type="ECO:0000256" key="2">
    <source>
        <dbReference type="ARBA" id="ARBA00022737"/>
    </source>
</evidence>
<keyword evidence="1" id="KW-0880">Kelch repeat</keyword>
<comment type="caution">
    <text evidence="3">The sequence shown here is derived from an EMBL/GenBank/DDBJ whole genome shotgun (WGS) entry which is preliminary data.</text>
</comment>
<organism evidence="3 4">
    <name type="scientific">Pseudomarimonas salicorniae</name>
    <dbReference type="NCBI Taxonomy" id="2933270"/>
    <lineage>
        <taxon>Bacteria</taxon>
        <taxon>Pseudomonadati</taxon>
        <taxon>Pseudomonadota</taxon>
        <taxon>Gammaproteobacteria</taxon>
        <taxon>Lysobacterales</taxon>
        <taxon>Lysobacteraceae</taxon>
        <taxon>Pseudomarimonas</taxon>
    </lineage>
</organism>
<keyword evidence="2" id="KW-0677">Repeat</keyword>
<dbReference type="PANTHER" id="PTHR45632:SF3">
    <property type="entry name" value="KELCH-LIKE PROTEIN 32"/>
    <property type="match status" value="1"/>
</dbReference>
<dbReference type="InterPro" id="IPR006652">
    <property type="entry name" value="Kelch_1"/>
</dbReference>
<dbReference type="RefSeq" id="WP_248207406.1">
    <property type="nucleotide sequence ID" value="NZ_JALNMH010000006.1"/>
</dbReference>
<sequence>MRGSRMYLVAALLAVAGVGLACDLRHPVAQPRLKLAAGASDYWIGPGVSGSWFDPARSGEGIILQVLPDGRAFAIWFTFPATGETDPAAWLLATDGVRDGNTLRFAEVLQPRGARFGEAFDPDDVDYARWGGLVLRFEHCGAMTASWEGPAGYGSGSRAMQRLSVVDQIDCGGQRLLNESGSRAAEGLRSRSGAWFVSDRPGEGWLVEDLADGQSLVYWFSFDGEGRQAWLVGQGQRAGSRIEVEQMLLGGGTRFGDDFDPDAVSLTPWGSFTLEYDHCEGGRVRYASTLPGFGSAERPIQRLTRLGGAPCIDPSTASPAGAWQERRTSPLPAQSEHAVTANEGLLYALGGFGAPRAFRRYDPSGDVWSVLPDLPAGRDHLSAFALDGAIYMAGGAPLGGGNQDTPAFRYRLATGSWEPVPALASSFGSHSTVLGGYAYVGDASGRLQQFDPMGDRVRIIDAPDFTPRDHSQVVAFLDEIWVIAGRSPENTAVRIYDPVSERWRVGPPIRHPRGGFAAAAGDRTLVLTGGEVIGGALYNEPRSEWIRAGEASWSSAPEYPVAVHGTAGAVVDGRFIVVSGSTRPGEIAGASGRTFALDLGED</sequence>
<accession>A0ABT0GGD7</accession>
<dbReference type="Gene3D" id="2.120.10.80">
    <property type="entry name" value="Kelch-type beta propeller"/>
    <property type="match status" value="2"/>
</dbReference>
<proteinExistence type="predicted"/>
<keyword evidence="4" id="KW-1185">Reference proteome</keyword>